<dbReference type="SUPFAM" id="SSF57938">
    <property type="entry name" value="DnaJ/Hsp40 cysteine-rich domain"/>
    <property type="match status" value="1"/>
</dbReference>
<gene>
    <name evidence="10" type="primary">LOC101848288</name>
</gene>
<dbReference type="PROSITE" id="PS50076">
    <property type="entry name" value="DNAJ_2"/>
    <property type="match status" value="1"/>
</dbReference>
<dbReference type="InterPro" id="IPR012724">
    <property type="entry name" value="DnaJ"/>
</dbReference>
<dbReference type="InterPro" id="IPR002939">
    <property type="entry name" value="DnaJ_C"/>
</dbReference>
<dbReference type="Pfam" id="PF00226">
    <property type="entry name" value="DnaJ"/>
    <property type="match status" value="1"/>
</dbReference>
<feature type="region of interest" description="Disordered" evidence="6">
    <location>
        <begin position="362"/>
        <end position="407"/>
    </location>
</feature>
<dbReference type="Gene3D" id="1.10.287.110">
    <property type="entry name" value="DnaJ domain"/>
    <property type="match status" value="1"/>
</dbReference>
<dbReference type="RefSeq" id="XP_012937301.1">
    <property type="nucleotide sequence ID" value="XM_013081847.2"/>
</dbReference>
<dbReference type="Pfam" id="PF01556">
    <property type="entry name" value="DnaJ_C"/>
    <property type="match status" value="1"/>
</dbReference>
<evidence type="ECO:0000259" key="7">
    <source>
        <dbReference type="PROSITE" id="PS50076"/>
    </source>
</evidence>
<evidence type="ECO:0000313" key="10">
    <source>
        <dbReference type="RefSeq" id="XP_012937301.1"/>
    </source>
</evidence>
<dbReference type="CDD" id="cd06257">
    <property type="entry name" value="DnaJ"/>
    <property type="match status" value="1"/>
</dbReference>
<dbReference type="InterPro" id="IPR036410">
    <property type="entry name" value="HSP_DnaJ_Cys-rich_dom_sf"/>
</dbReference>
<keyword evidence="9" id="KW-1185">Reference proteome</keyword>
<dbReference type="InterPro" id="IPR001305">
    <property type="entry name" value="HSP_DnaJ_Cys-rich_dom"/>
</dbReference>
<feature type="domain" description="CR-type" evidence="8">
    <location>
        <begin position="127"/>
        <end position="211"/>
    </location>
</feature>
<keyword evidence="2" id="KW-0677">Repeat</keyword>
<reference evidence="10" key="1">
    <citation type="submission" date="2025-08" db="UniProtKB">
        <authorList>
            <consortium name="RefSeq"/>
        </authorList>
    </citation>
    <scope>IDENTIFICATION</scope>
</reference>
<dbReference type="PROSITE" id="PS00636">
    <property type="entry name" value="DNAJ_1"/>
    <property type="match status" value="1"/>
</dbReference>
<dbReference type="InterPro" id="IPR018253">
    <property type="entry name" value="DnaJ_domain_CS"/>
</dbReference>
<evidence type="ECO:0000256" key="1">
    <source>
        <dbReference type="ARBA" id="ARBA00022723"/>
    </source>
</evidence>
<evidence type="ECO:0000256" key="3">
    <source>
        <dbReference type="ARBA" id="ARBA00022771"/>
    </source>
</evidence>
<dbReference type="Gene3D" id="2.10.230.10">
    <property type="entry name" value="Heat shock protein DnaJ, cysteine-rich domain"/>
    <property type="match status" value="1"/>
</dbReference>
<evidence type="ECO:0000256" key="4">
    <source>
        <dbReference type="ARBA" id="ARBA00022833"/>
    </source>
</evidence>
<dbReference type="InterPro" id="IPR001623">
    <property type="entry name" value="DnaJ_domain"/>
</dbReference>
<keyword evidence="4 5" id="KW-0862">Zinc</keyword>
<feature type="domain" description="J" evidence="7">
    <location>
        <begin position="6"/>
        <end position="68"/>
    </location>
</feature>
<evidence type="ECO:0000256" key="6">
    <source>
        <dbReference type="SAM" id="MobiDB-lite"/>
    </source>
</evidence>
<evidence type="ECO:0000259" key="8">
    <source>
        <dbReference type="PROSITE" id="PS51188"/>
    </source>
</evidence>
<name>A0ABM0ZYR2_APLCA</name>
<dbReference type="InterPro" id="IPR008971">
    <property type="entry name" value="HSP40/DnaJ_pept-bd"/>
</dbReference>
<dbReference type="SUPFAM" id="SSF46565">
    <property type="entry name" value="Chaperone J-domain"/>
    <property type="match status" value="1"/>
</dbReference>
<evidence type="ECO:0000256" key="2">
    <source>
        <dbReference type="ARBA" id="ARBA00022737"/>
    </source>
</evidence>
<dbReference type="CDD" id="cd10747">
    <property type="entry name" value="DnaJ_C"/>
    <property type="match status" value="1"/>
</dbReference>
<dbReference type="InterPro" id="IPR044713">
    <property type="entry name" value="DNJA1/2-like"/>
</dbReference>
<dbReference type="SMART" id="SM00271">
    <property type="entry name" value="DnaJ"/>
    <property type="match status" value="1"/>
</dbReference>
<evidence type="ECO:0000313" key="9">
    <source>
        <dbReference type="Proteomes" id="UP000694888"/>
    </source>
</evidence>
<dbReference type="PANTHER" id="PTHR43888">
    <property type="entry name" value="DNAJ-LIKE-2, ISOFORM A-RELATED"/>
    <property type="match status" value="1"/>
</dbReference>
<sequence>MVKETGFYDILEVKPTATDSELKKAYRKLALKYHPDKNPDAGDKFKQISMAYEVLSDPKKRELYDRGGEEAIKGGGTGGGFDFHSPMDIFDLFFGGGGRRGGGPRGPRKGKDVIHQLKVPLEDLYNGSTRKLALQKNVICSKCEGRGGKEGSVQKCANCRGTGMQVRIQQLGPGMVQQIQSVCGECRGEGEVIDPRYRCKTCQGKKIVKERKILEVHIDKGMKDNQQIRFSGEGDQEPDLEPGDIVIVLDEQEHERFRRRGNDLIMSMQLELVEALCGFQKTVATLDNRTLVVTNLPGDVIKHESIKCVMGEGMPVYRDPFEKGRLIIQFLVNFPPSNFLPSKSMEALEKVLPPREEVLVPDGAEECPLQDFDPATHSRHGGGRGMEAYDSDDDQHPGGQRVQCASH</sequence>
<dbReference type="Gene3D" id="2.60.260.20">
    <property type="entry name" value="Urease metallochaperone UreE, N-terminal domain"/>
    <property type="match status" value="2"/>
</dbReference>
<dbReference type="SUPFAM" id="SSF49493">
    <property type="entry name" value="HSP40/DnaJ peptide-binding domain"/>
    <property type="match status" value="2"/>
</dbReference>
<dbReference type="InterPro" id="IPR036869">
    <property type="entry name" value="J_dom_sf"/>
</dbReference>
<keyword evidence="1 5" id="KW-0479">Metal-binding</keyword>
<dbReference type="PRINTS" id="PR00625">
    <property type="entry name" value="JDOMAIN"/>
</dbReference>
<dbReference type="CDD" id="cd10719">
    <property type="entry name" value="DnaJ_zf"/>
    <property type="match status" value="1"/>
</dbReference>
<dbReference type="Proteomes" id="UP000694888">
    <property type="component" value="Unplaced"/>
</dbReference>
<dbReference type="PROSITE" id="PS51188">
    <property type="entry name" value="ZF_CR"/>
    <property type="match status" value="1"/>
</dbReference>
<proteinExistence type="inferred from homology"/>
<protein>
    <submittedName>
        <fullName evidence="10">DnaJ homolog subfamily A member 1</fullName>
    </submittedName>
</protein>
<organism evidence="9 10">
    <name type="scientific">Aplysia californica</name>
    <name type="common">California sea hare</name>
    <dbReference type="NCBI Taxonomy" id="6500"/>
    <lineage>
        <taxon>Eukaryota</taxon>
        <taxon>Metazoa</taxon>
        <taxon>Spiralia</taxon>
        <taxon>Lophotrochozoa</taxon>
        <taxon>Mollusca</taxon>
        <taxon>Gastropoda</taxon>
        <taxon>Heterobranchia</taxon>
        <taxon>Euthyneura</taxon>
        <taxon>Tectipleura</taxon>
        <taxon>Aplysiida</taxon>
        <taxon>Aplysioidea</taxon>
        <taxon>Aplysiidae</taxon>
        <taxon>Aplysia</taxon>
    </lineage>
</organism>
<evidence type="ECO:0000256" key="5">
    <source>
        <dbReference type="PROSITE-ProRule" id="PRU00546"/>
    </source>
</evidence>
<dbReference type="Pfam" id="PF00684">
    <property type="entry name" value="DnaJ_CXXCXGXG"/>
    <property type="match status" value="1"/>
</dbReference>
<dbReference type="GeneID" id="101848288"/>
<keyword evidence="3 5" id="KW-0863">Zinc-finger</keyword>
<accession>A0ABM0ZYR2</accession>
<dbReference type="HAMAP" id="MF_01152">
    <property type="entry name" value="DnaJ"/>
    <property type="match status" value="1"/>
</dbReference>
<feature type="zinc finger region" description="CR-type" evidence="5">
    <location>
        <begin position="127"/>
        <end position="211"/>
    </location>
</feature>